<evidence type="ECO:0008006" key="3">
    <source>
        <dbReference type="Google" id="ProtNLM"/>
    </source>
</evidence>
<dbReference type="Proteomes" id="UP001157186">
    <property type="component" value="Unassembled WGS sequence"/>
</dbReference>
<dbReference type="EMBL" id="BSST01000001">
    <property type="protein sequence ID" value="GLX77713.1"/>
    <property type="molecule type" value="Genomic_DNA"/>
</dbReference>
<accession>A0ABQ6GNY9</accession>
<evidence type="ECO:0000313" key="1">
    <source>
        <dbReference type="EMBL" id="GLX77713.1"/>
    </source>
</evidence>
<gene>
    <name evidence="1" type="ORF">tinsulaeT_10530</name>
</gene>
<evidence type="ECO:0000313" key="2">
    <source>
        <dbReference type="Proteomes" id="UP001157186"/>
    </source>
</evidence>
<sequence>MSIYKRKNSKFYYCEISFNGKVLIRSTKTTKKSLALRFESQLRETLYRQHVLGDRPTIKLSTAILEYSSSKLGSVNKQNLDAQIRVLKTQLCRVVTVK</sequence>
<protein>
    <recommendedName>
        <fullName evidence="3">Integrase</fullName>
    </recommendedName>
</protein>
<organism evidence="1 2">
    <name type="scientific">Thalassotalea insulae</name>
    <dbReference type="NCBI Taxonomy" id="2056778"/>
    <lineage>
        <taxon>Bacteria</taxon>
        <taxon>Pseudomonadati</taxon>
        <taxon>Pseudomonadota</taxon>
        <taxon>Gammaproteobacteria</taxon>
        <taxon>Alteromonadales</taxon>
        <taxon>Colwelliaceae</taxon>
        <taxon>Thalassotalea</taxon>
    </lineage>
</organism>
<comment type="caution">
    <text evidence="1">The sequence shown here is derived from an EMBL/GenBank/DDBJ whole genome shotgun (WGS) entry which is preliminary data.</text>
</comment>
<keyword evidence="2" id="KW-1185">Reference proteome</keyword>
<name>A0ABQ6GNY9_9GAMM</name>
<proteinExistence type="predicted"/>
<reference evidence="1 2" key="1">
    <citation type="submission" date="2023-03" db="EMBL/GenBank/DDBJ databases">
        <title>Draft genome sequence of Thalassotalea insulae KCTC 62186T.</title>
        <authorList>
            <person name="Sawabe T."/>
        </authorList>
    </citation>
    <scope>NUCLEOTIDE SEQUENCE [LARGE SCALE GENOMIC DNA]</scope>
    <source>
        <strain evidence="1 2">KCTC 62186</strain>
    </source>
</reference>